<evidence type="ECO:0000313" key="2">
    <source>
        <dbReference type="EnsemblMetazoa" id="Aqu2.1.21291_001"/>
    </source>
</evidence>
<organism evidence="2">
    <name type="scientific">Amphimedon queenslandica</name>
    <name type="common">Sponge</name>
    <dbReference type="NCBI Taxonomy" id="400682"/>
    <lineage>
        <taxon>Eukaryota</taxon>
        <taxon>Metazoa</taxon>
        <taxon>Porifera</taxon>
        <taxon>Demospongiae</taxon>
        <taxon>Heteroscleromorpha</taxon>
        <taxon>Haplosclerida</taxon>
        <taxon>Niphatidae</taxon>
        <taxon>Amphimedon</taxon>
    </lineage>
</organism>
<keyword evidence="1" id="KW-1133">Transmembrane helix</keyword>
<sequence>MYVLMDQSTCLALHLLMLAVCVFALMARGVKCVLLIVHYWTMSLLVLPAIVLASLNM</sequence>
<protein>
    <submittedName>
        <fullName evidence="2">Uncharacterized protein</fullName>
    </submittedName>
</protein>
<reference evidence="2" key="1">
    <citation type="submission" date="2017-05" db="UniProtKB">
        <authorList>
            <consortium name="EnsemblMetazoa"/>
        </authorList>
    </citation>
    <scope>IDENTIFICATION</scope>
</reference>
<keyword evidence="1" id="KW-0812">Transmembrane</keyword>
<dbReference type="AlphaFoldDB" id="A0A1X7U1D1"/>
<feature type="transmembrane region" description="Helical" evidence="1">
    <location>
        <begin position="39"/>
        <end position="55"/>
    </location>
</feature>
<dbReference type="EnsemblMetazoa" id="Aqu2.1.21291_001">
    <property type="protein sequence ID" value="Aqu2.1.21291_001"/>
    <property type="gene ID" value="Aqu2.1.21291"/>
</dbReference>
<keyword evidence="1" id="KW-0472">Membrane</keyword>
<evidence type="ECO:0000256" key="1">
    <source>
        <dbReference type="SAM" id="Phobius"/>
    </source>
</evidence>
<name>A0A1X7U1D1_AMPQE</name>
<dbReference type="InParanoid" id="A0A1X7U1D1"/>
<proteinExistence type="predicted"/>
<accession>A0A1X7U1D1</accession>